<dbReference type="AlphaFoldDB" id="A0ABD7ST84"/>
<dbReference type="RefSeq" id="WP_148521499.1">
    <property type="nucleotide sequence ID" value="NZ_JAWWVO010000009.1"/>
</dbReference>
<accession>A0ABD7ST84</accession>
<sequence length="183" mass="20402">MPNIKIVMTRHMIAILTALLVYQQEKKLDVNLPLGLEFAFSEGNASRLSKKCSRVVKNAMGTHAYPSSPLLKYSDIELHNFSQCCHSASMYDLQSLKLSISQKIEEHFGTNQPLDDSGLVFLFHKIFNSSSPGLVRPLLTEVVSLIVFKLAKVGTVSLPYGVELKIKKNRSSFDLVVSNLEAF</sequence>
<evidence type="ECO:0000313" key="1">
    <source>
        <dbReference type="EMBL" id="TXX67339.1"/>
    </source>
</evidence>
<evidence type="ECO:0000313" key="2">
    <source>
        <dbReference type="Proteomes" id="UP000323819"/>
    </source>
</evidence>
<protein>
    <submittedName>
        <fullName evidence="1">Uncharacterized protein</fullName>
    </submittedName>
</protein>
<comment type="caution">
    <text evidence="1">The sequence shown here is derived from an EMBL/GenBank/DDBJ whole genome shotgun (WGS) entry which is preliminary data.</text>
</comment>
<dbReference type="Proteomes" id="UP000323819">
    <property type="component" value="Unassembled WGS sequence"/>
</dbReference>
<dbReference type="EMBL" id="VSIJ01000005">
    <property type="protein sequence ID" value="TXX67339.1"/>
    <property type="molecule type" value="Genomic_DNA"/>
</dbReference>
<reference evidence="1 2" key="1">
    <citation type="submission" date="2019-06" db="EMBL/GenBank/DDBJ databases">
        <title>Vibrio cholerae phylogeny based on whole-genome sequencing reveals genetic diversity and population strucutre.</title>
        <authorList>
            <person name="Zhiqiu Y."/>
            <person name="Bin L."/>
            <person name="Lingyan J."/>
        </authorList>
    </citation>
    <scope>NUCLEOTIDE SEQUENCE [LARGE SCALE GENOMIC DNA]</scope>
    <source>
        <strain evidence="1 2">N2814</strain>
    </source>
</reference>
<name>A0ABD7ST84_VIBCL</name>
<gene>
    <name evidence="1" type="ORF">FXF03_01830</name>
</gene>
<proteinExistence type="predicted"/>
<organism evidence="1 2">
    <name type="scientific">Vibrio cholerae</name>
    <dbReference type="NCBI Taxonomy" id="666"/>
    <lineage>
        <taxon>Bacteria</taxon>
        <taxon>Pseudomonadati</taxon>
        <taxon>Pseudomonadota</taxon>
        <taxon>Gammaproteobacteria</taxon>
        <taxon>Vibrionales</taxon>
        <taxon>Vibrionaceae</taxon>
        <taxon>Vibrio</taxon>
    </lineage>
</organism>